<evidence type="ECO:0000256" key="3">
    <source>
        <dbReference type="ARBA" id="ARBA00022525"/>
    </source>
</evidence>
<protein>
    <submittedName>
        <fullName evidence="5">16313_t:CDS:1</fullName>
    </submittedName>
</protein>
<gene>
    <name evidence="5" type="ORF">DERYTH_LOCUS24569</name>
</gene>
<name>A0A9N9K289_9GLOM</name>
<comment type="caution">
    <text evidence="5">The sequence shown here is derived from an EMBL/GenBank/DDBJ whole genome shotgun (WGS) entry which is preliminary data.</text>
</comment>
<evidence type="ECO:0000256" key="2">
    <source>
        <dbReference type="ARBA" id="ARBA00004613"/>
    </source>
</evidence>
<keyword evidence="3" id="KW-0964">Secreted</keyword>
<sequence length="113" mass="13081">MNTITLNCLVEDEDPLEDLFLIRINKNLVVDDLQTAIKVKKQKRFADVNTTDLNLWKVDILLDKPSGELKVLENKEHAVIKECLNGTMLYPRQKIIEIFSKVPKENYLSIIVE</sequence>
<evidence type="ECO:0000259" key="4">
    <source>
        <dbReference type="Pfam" id="PF20147"/>
    </source>
</evidence>
<evidence type="ECO:0000313" key="5">
    <source>
        <dbReference type="EMBL" id="CAG8806932.1"/>
    </source>
</evidence>
<feature type="non-terminal residue" evidence="5">
    <location>
        <position position="113"/>
    </location>
</feature>
<proteinExistence type="predicted"/>
<dbReference type="OrthoDB" id="2673191at2759"/>
<accession>A0A9N9K289</accession>
<dbReference type="Pfam" id="PF20147">
    <property type="entry name" value="Crinkler"/>
    <property type="match status" value="1"/>
</dbReference>
<dbReference type="InterPro" id="IPR045379">
    <property type="entry name" value="Crinkler_N"/>
</dbReference>
<evidence type="ECO:0000313" key="6">
    <source>
        <dbReference type="Proteomes" id="UP000789405"/>
    </source>
</evidence>
<dbReference type="EMBL" id="CAJVPY010041857">
    <property type="protein sequence ID" value="CAG8806932.1"/>
    <property type="molecule type" value="Genomic_DNA"/>
</dbReference>
<feature type="domain" description="Crinkler effector protein N-terminal" evidence="4">
    <location>
        <begin position="4"/>
        <end position="113"/>
    </location>
</feature>
<dbReference type="GO" id="GO:0043657">
    <property type="term" value="C:host cell"/>
    <property type="evidence" value="ECO:0007669"/>
    <property type="project" value="UniProtKB-SubCell"/>
</dbReference>
<comment type="subcellular location">
    <subcellularLocation>
        <location evidence="1">Host cell</location>
    </subcellularLocation>
    <subcellularLocation>
        <location evidence="2">Secreted</location>
    </subcellularLocation>
</comment>
<reference evidence="5" key="1">
    <citation type="submission" date="2021-06" db="EMBL/GenBank/DDBJ databases">
        <authorList>
            <person name="Kallberg Y."/>
            <person name="Tangrot J."/>
            <person name="Rosling A."/>
        </authorList>
    </citation>
    <scope>NUCLEOTIDE SEQUENCE</scope>
    <source>
        <strain evidence="5">MA453B</strain>
    </source>
</reference>
<dbReference type="AlphaFoldDB" id="A0A9N9K289"/>
<keyword evidence="6" id="KW-1185">Reference proteome</keyword>
<evidence type="ECO:0000256" key="1">
    <source>
        <dbReference type="ARBA" id="ARBA00004340"/>
    </source>
</evidence>
<dbReference type="GO" id="GO:0005576">
    <property type="term" value="C:extracellular region"/>
    <property type="evidence" value="ECO:0007669"/>
    <property type="project" value="UniProtKB-SubCell"/>
</dbReference>
<organism evidence="5 6">
    <name type="scientific">Dentiscutata erythropus</name>
    <dbReference type="NCBI Taxonomy" id="1348616"/>
    <lineage>
        <taxon>Eukaryota</taxon>
        <taxon>Fungi</taxon>
        <taxon>Fungi incertae sedis</taxon>
        <taxon>Mucoromycota</taxon>
        <taxon>Glomeromycotina</taxon>
        <taxon>Glomeromycetes</taxon>
        <taxon>Diversisporales</taxon>
        <taxon>Gigasporaceae</taxon>
        <taxon>Dentiscutata</taxon>
    </lineage>
</organism>
<dbReference type="Proteomes" id="UP000789405">
    <property type="component" value="Unassembled WGS sequence"/>
</dbReference>